<sequence length="80" mass="9757">MTLTKYNDFKNLNDNELDELILKLKKELLFLRIQKVNFSSLQPHLFRHTKHHLAQLLTYKRQKLNTSKNLRKIRKNKILK</sequence>
<dbReference type="GO" id="GO:0003735">
    <property type="term" value="F:structural constituent of ribosome"/>
    <property type="evidence" value="ECO:0007669"/>
    <property type="project" value="InterPro"/>
</dbReference>
<dbReference type="NCBIfam" id="TIGR00012">
    <property type="entry name" value="L29"/>
    <property type="match status" value="1"/>
</dbReference>
<protein>
    <submittedName>
        <fullName evidence="4">Ribosomal protein L29</fullName>
    </submittedName>
</protein>
<dbReference type="GO" id="GO:0006412">
    <property type="term" value="P:translation"/>
    <property type="evidence" value="ECO:0007669"/>
    <property type="project" value="InterPro"/>
</dbReference>
<keyword evidence="4" id="KW-0934">Plastid</keyword>
<keyword evidence="3" id="KW-0687">Ribonucleoprotein</keyword>
<organism evidence="4">
    <name type="scientific">Eustigmatophyceae sp. Ndem 8/9T-3m6.8</name>
    <dbReference type="NCBI Taxonomy" id="2506146"/>
    <lineage>
        <taxon>Eukaryota</taxon>
        <taxon>Sar</taxon>
        <taxon>Stramenopiles</taxon>
        <taxon>Ochrophyta</taxon>
        <taxon>Eustigmatophyceae</taxon>
    </lineage>
</organism>
<accession>A0A3R5V218</accession>
<comment type="similarity">
    <text evidence="1">Belongs to the universal ribosomal protein uL29 family.</text>
</comment>
<evidence type="ECO:0000256" key="1">
    <source>
        <dbReference type="ARBA" id="ARBA00009254"/>
    </source>
</evidence>
<keyword evidence="2 4" id="KW-0689">Ribosomal protein</keyword>
<dbReference type="Pfam" id="PF00831">
    <property type="entry name" value="Ribosomal_L29"/>
    <property type="match status" value="1"/>
</dbReference>
<dbReference type="RefSeq" id="YP_009550874.1">
    <property type="nucleotide sequence ID" value="NC_040298.1"/>
</dbReference>
<dbReference type="Gene3D" id="1.10.287.310">
    <property type="match status" value="1"/>
</dbReference>
<dbReference type="InterPro" id="IPR036049">
    <property type="entry name" value="Ribosomal_uL29_sf"/>
</dbReference>
<dbReference type="SUPFAM" id="SSF46561">
    <property type="entry name" value="Ribosomal protein L29 (L29p)"/>
    <property type="match status" value="1"/>
</dbReference>
<dbReference type="AlphaFoldDB" id="A0A3R5V218"/>
<evidence type="ECO:0000313" key="4">
    <source>
        <dbReference type="EMBL" id="QAA11811.1"/>
    </source>
</evidence>
<dbReference type="GO" id="GO:1990904">
    <property type="term" value="C:ribonucleoprotein complex"/>
    <property type="evidence" value="ECO:0007669"/>
    <property type="project" value="UniProtKB-KW"/>
</dbReference>
<evidence type="ECO:0000256" key="3">
    <source>
        <dbReference type="ARBA" id="ARBA00023274"/>
    </source>
</evidence>
<dbReference type="HAMAP" id="MF_00374">
    <property type="entry name" value="Ribosomal_uL29"/>
    <property type="match status" value="1"/>
</dbReference>
<dbReference type="GO" id="GO:0005840">
    <property type="term" value="C:ribosome"/>
    <property type="evidence" value="ECO:0007669"/>
    <property type="project" value="UniProtKB-KW"/>
</dbReference>
<evidence type="ECO:0000256" key="2">
    <source>
        <dbReference type="ARBA" id="ARBA00022980"/>
    </source>
</evidence>
<gene>
    <name evidence="4" type="primary">rpl29</name>
</gene>
<dbReference type="EMBL" id="MK281456">
    <property type="protein sequence ID" value="QAA11811.1"/>
    <property type="molecule type" value="Genomic_DNA"/>
</dbReference>
<reference evidence="4" key="1">
    <citation type="journal article" date="2019" name="Genome Biol. Evol.">
        <title>Plastid Genomes and Proteins Illuminate the Evolution of Eustigmatophyte Algae and Their Bacterial Endosymbionts.</title>
        <authorList>
            <person name="Sevcikova T."/>
            <person name="Yurchenko T."/>
            <person name="Fawley K.P."/>
            <person name="Amaral R."/>
            <person name="Strnad H."/>
            <person name="Santos L.M."/>
            <person name="Fawley M.W."/>
            <person name="Elias M."/>
        </authorList>
    </citation>
    <scope>NUCLEOTIDE SEQUENCE</scope>
</reference>
<name>A0A3R5V218_9STRA</name>
<proteinExistence type="inferred from homology"/>
<dbReference type="GeneID" id="38947969"/>
<dbReference type="InterPro" id="IPR001854">
    <property type="entry name" value="Ribosomal_uL29"/>
</dbReference>
<geneLocation type="plastid" evidence="4"/>